<feature type="transmembrane region" description="Helical" evidence="1">
    <location>
        <begin position="325"/>
        <end position="344"/>
    </location>
</feature>
<reference evidence="3" key="1">
    <citation type="submission" date="2021-07" db="EMBL/GenBank/DDBJ databases">
        <title>Complete genome sequencing of a Clostridium isolate.</title>
        <authorList>
            <person name="Ueki A."/>
            <person name="Tonouchi A."/>
        </authorList>
    </citation>
    <scope>NUCLEOTIDE SEQUENCE [LARGE SCALE GENOMIC DNA]</scope>
    <source>
        <strain evidence="3">C5S11</strain>
    </source>
</reference>
<dbReference type="RefSeq" id="WP_224035544.1">
    <property type="nucleotide sequence ID" value="NZ_AP024849.1"/>
</dbReference>
<evidence type="ECO:0000256" key="1">
    <source>
        <dbReference type="SAM" id="Phobius"/>
    </source>
</evidence>
<feature type="transmembrane region" description="Helical" evidence="1">
    <location>
        <begin position="384"/>
        <end position="401"/>
    </location>
</feature>
<feature type="transmembrane region" description="Helical" evidence="1">
    <location>
        <begin position="82"/>
        <end position="102"/>
    </location>
</feature>
<sequence length="480" mass="55575">MKEQDGKSIIGVAIGTILFMELLTLGGWGIAVPIAVIIYYILILWQSKILMIKQNITTNILLIPIAMTALCFVFFDNTLLKSLNILFLYGLIVLNTSQQFGINRFEFLSFRWFLELVPIGILMPLENMGQPINVVKKEMKERSKDSNNVIFKVLIGLLIGLPIVFIATILLMNTDVAFESIITLIFEKFDFDLMWILQRIIFSIIIFFPLYGFFYGLRNKKDKTNEQKEKNKIQIFDFIIVITVTSFLCVVYMMYCLSQLTYFISAFKGILPADYTFAAYARKGFFECIPLGSINLLIIMVLTLFTKTENSKKKGNLIKGYTSYLVAFTLFLVISAFSKMWLYISAYGITIMRVYVSWFLIVGCITLLFIGIKTYYSKFKLTKNIFMVFTIMFLGLNYANIDYRIAEYDAQLYKTENVNTISAFDELSNSALEPLIKISDIDKDNTKLIIKKYENRVYGKTKWQDWNVTNYKAREILENR</sequence>
<feature type="transmembrane region" description="Helical" evidence="1">
    <location>
        <begin position="350"/>
        <end position="372"/>
    </location>
</feature>
<evidence type="ECO:0000313" key="3">
    <source>
        <dbReference type="Proteomes" id="UP000824633"/>
    </source>
</evidence>
<protein>
    <recommendedName>
        <fullName evidence="4">DUF4173 domain-containing protein</fullName>
    </recommendedName>
</protein>
<name>A0ABM7TBP7_9CLOT</name>
<dbReference type="InterPro" id="IPR025291">
    <property type="entry name" value="DUF4153"/>
</dbReference>
<feature type="transmembrane region" description="Helical" evidence="1">
    <location>
        <begin position="284"/>
        <end position="305"/>
    </location>
</feature>
<keyword evidence="1" id="KW-0472">Membrane</keyword>
<keyword evidence="1" id="KW-1133">Transmembrane helix</keyword>
<organism evidence="2 3">
    <name type="scientific">Clostridium gelidum</name>
    <dbReference type="NCBI Taxonomy" id="704125"/>
    <lineage>
        <taxon>Bacteria</taxon>
        <taxon>Bacillati</taxon>
        <taxon>Bacillota</taxon>
        <taxon>Clostridia</taxon>
        <taxon>Eubacteriales</taxon>
        <taxon>Clostridiaceae</taxon>
        <taxon>Clostridium</taxon>
    </lineage>
</organism>
<dbReference type="Pfam" id="PF13687">
    <property type="entry name" value="DUF4153"/>
    <property type="match status" value="1"/>
</dbReference>
<feature type="transmembrane region" description="Helical" evidence="1">
    <location>
        <begin position="193"/>
        <end position="217"/>
    </location>
</feature>
<accession>A0ABM7TBP7</accession>
<feature type="transmembrane region" description="Helical" evidence="1">
    <location>
        <begin position="149"/>
        <end position="173"/>
    </location>
</feature>
<dbReference type="Proteomes" id="UP000824633">
    <property type="component" value="Chromosome"/>
</dbReference>
<evidence type="ECO:0008006" key="4">
    <source>
        <dbReference type="Google" id="ProtNLM"/>
    </source>
</evidence>
<keyword evidence="3" id="KW-1185">Reference proteome</keyword>
<feature type="transmembrane region" description="Helical" evidence="1">
    <location>
        <begin position="12"/>
        <end position="44"/>
    </location>
</feature>
<evidence type="ECO:0000313" key="2">
    <source>
        <dbReference type="EMBL" id="BCZ49359.1"/>
    </source>
</evidence>
<feature type="transmembrane region" description="Helical" evidence="1">
    <location>
        <begin position="56"/>
        <end position="75"/>
    </location>
</feature>
<proteinExistence type="predicted"/>
<feature type="transmembrane region" description="Helical" evidence="1">
    <location>
        <begin position="238"/>
        <end position="264"/>
    </location>
</feature>
<dbReference type="EMBL" id="AP024849">
    <property type="protein sequence ID" value="BCZ49359.1"/>
    <property type="molecule type" value="Genomic_DNA"/>
</dbReference>
<keyword evidence="1" id="KW-0812">Transmembrane</keyword>
<gene>
    <name evidence="2" type="ORF">psyc5s11_54260</name>
</gene>